<evidence type="ECO:0000259" key="2">
    <source>
        <dbReference type="Pfam" id="PF07171"/>
    </source>
</evidence>
<comment type="function">
    <text evidence="1">Involved in peptidolytic degradation of cyclic heptapeptide hepatotoxin microcystin (MC).</text>
</comment>
<comment type="similarity">
    <text evidence="1">Belongs to the peptidase M81 family.</text>
</comment>
<name>A0A512N8B6_9HYPH</name>
<keyword evidence="1" id="KW-0479">Metal-binding</keyword>
<feature type="domain" description="Microcystin LR degradation protein MlrC N-terminal" evidence="3">
    <location>
        <begin position="2"/>
        <end position="281"/>
    </location>
</feature>
<dbReference type="OrthoDB" id="9782658at2"/>
<dbReference type="AlphaFoldDB" id="A0A512N8B6"/>
<accession>A0A512N8B6</accession>
<dbReference type="Pfam" id="PF07364">
    <property type="entry name" value="DUF1485"/>
    <property type="match status" value="1"/>
</dbReference>
<dbReference type="Proteomes" id="UP000321058">
    <property type="component" value="Unassembled WGS sequence"/>
</dbReference>
<dbReference type="EMBL" id="BKAJ01000035">
    <property type="protein sequence ID" value="GEP55229.1"/>
    <property type="molecule type" value="Genomic_DNA"/>
</dbReference>
<dbReference type="RefSeq" id="WP_147149329.1">
    <property type="nucleotide sequence ID" value="NZ_BKAJ01000035.1"/>
</dbReference>
<proteinExistence type="inferred from homology"/>
<keyword evidence="1" id="KW-0378">Hydrolase</keyword>
<protein>
    <recommendedName>
        <fullName evidence="1">Microcystinase C</fullName>
        <shortName evidence="1">MlrC</shortName>
    </recommendedName>
</protein>
<feature type="domain" description="Microcystin LR degradation protein MlrC C-terminal" evidence="2">
    <location>
        <begin position="298"/>
        <end position="471"/>
    </location>
</feature>
<organism evidence="4 5">
    <name type="scientific">Reyranella soli</name>
    <dbReference type="NCBI Taxonomy" id="1230389"/>
    <lineage>
        <taxon>Bacteria</taxon>
        <taxon>Pseudomonadati</taxon>
        <taxon>Pseudomonadota</taxon>
        <taxon>Alphaproteobacteria</taxon>
        <taxon>Hyphomicrobiales</taxon>
        <taxon>Reyranellaceae</taxon>
        <taxon>Reyranella</taxon>
    </lineage>
</organism>
<evidence type="ECO:0000313" key="5">
    <source>
        <dbReference type="Proteomes" id="UP000321058"/>
    </source>
</evidence>
<reference evidence="4 5" key="1">
    <citation type="submission" date="2019-07" db="EMBL/GenBank/DDBJ databases">
        <title>Whole genome shotgun sequence of Reyranella soli NBRC 108950.</title>
        <authorList>
            <person name="Hosoyama A."/>
            <person name="Uohara A."/>
            <person name="Ohji S."/>
            <person name="Ichikawa N."/>
        </authorList>
    </citation>
    <scope>NUCLEOTIDE SEQUENCE [LARGE SCALE GENOMIC DNA]</scope>
    <source>
        <strain evidence="4 5">NBRC 108950</strain>
    </source>
</reference>
<dbReference type="InterPro" id="IPR015995">
    <property type="entry name" value="MlrC_N"/>
</dbReference>
<dbReference type="InterPro" id="IPR009197">
    <property type="entry name" value="MlrC"/>
</dbReference>
<dbReference type="PIRSF" id="PIRSF012702">
    <property type="entry name" value="UCP012702"/>
    <property type="match status" value="1"/>
</dbReference>
<keyword evidence="1" id="KW-0645">Protease</keyword>
<dbReference type="GO" id="GO:0006508">
    <property type="term" value="P:proteolysis"/>
    <property type="evidence" value="ECO:0007669"/>
    <property type="project" value="UniProtKB-KW"/>
</dbReference>
<dbReference type="GO" id="GO:0008237">
    <property type="term" value="F:metallopeptidase activity"/>
    <property type="evidence" value="ECO:0007669"/>
    <property type="project" value="UniProtKB-KW"/>
</dbReference>
<keyword evidence="1" id="KW-0482">Metalloprotease</keyword>
<comment type="cofactor">
    <cofactor evidence="1">
        <name>Zn(2+)</name>
        <dbReference type="ChEBI" id="CHEBI:29105"/>
    </cofactor>
    <text evidence="1">Binds 1 zinc ion per subunit.</text>
</comment>
<evidence type="ECO:0000313" key="4">
    <source>
        <dbReference type="EMBL" id="GEP55229.1"/>
    </source>
</evidence>
<sequence>MRLFTATLATETNTFSPLPTSIDNYRESVFLRPGEHPADAPRMCTAPLFVGRKRAEAEGFELIEGSCFAASPAGTTNRADYETMRDEILDQLKAALPVDGLLLGLHGAMVAHGYDDVEGDIIERARAIVGPKCVIGVELDPHCHLTMKRVSGADIIVLYKEFPHTDVVERAEDVLDLVLATLRGEVTPVMSVYDCRQIQSYPTTIQPMRGLVDRIKAMEGKEGILSVSIAHCFPYGDVAEIGTRVLVIADGDKKKADALATTLGEELVSLRGKTQPPSFDVVGGVAEGVAFNDLPVVIADPADNAGGGAPSDNTDILRHLIASNVENACLGPIWDPIAVRICFDAGLGAKIGLRFGGKIAPSSGQPVDAEVEIIGLKRNAWQRFGPTQVPVGDCAAVRVGGVDVVLIANRTQATGLELFTNVGIDPTQKKIVVVKSTNHFMAAYGPIAKKVVYVESSGPLRRDHRKVPYTKVERPIWPLDQDAKPRGLIF</sequence>
<dbReference type="InterPro" id="IPR010799">
    <property type="entry name" value="MlrC_C"/>
</dbReference>
<gene>
    <name evidence="4" type="ORF">RSO01_23950</name>
</gene>
<evidence type="ECO:0000256" key="1">
    <source>
        <dbReference type="PIRNR" id="PIRNR012702"/>
    </source>
</evidence>
<keyword evidence="5" id="KW-1185">Reference proteome</keyword>
<dbReference type="Pfam" id="PF07171">
    <property type="entry name" value="MlrC_C"/>
    <property type="match status" value="1"/>
</dbReference>
<evidence type="ECO:0000259" key="3">
    <source>
        <dbReference type="Pfam" id="PF07364"/>
    </source>
</evidence>
<comment type="caution">
    <text evidence="4">The sequence shown here is derived from an EMBL/GenBank/DDBJ whole genome shotgun (WGS) entry which is preliminary data.</text>
</comment>
<dbReference type="GO" id="GO:0046872">
    <property type="term" value="F:metal ion binding"/>
    <property type="evidence" value="ECO:0007669"/>
    <property type="project" value="UniProtKB-KW"/>
</dbReference>